<feature type="region of interest" description="Disordered" evidence="1">
    <location>
        <begin position="88"/>
        <end position="124"/>
    </location>
</feature>
<feature type="compositionally biased region" description="Basic residues" evidence="1">
    <location>
        <begin position="101"/>
        <end position="111"/>
    </location>
</feature>
<reference evidence="2" key="1">
    <citation type="submission" date="2019-08" db="EMBL/GenBank/DDBJ databases">
        <authorList>
            <person name="Kucharzyk K."/>
            <person name="Murdoch R.W."/>
            <person name="Higgins S."/>
            <person name="Loffler F."/>
        </authorList>
    </citation>
    <scope>NUCLEOTIDE SEQUENCE</scope>
</reference>
<protein>
    <submittedName>
        <fullName evidence="2">Uncharacterized protein</fullName>
    </submittedName>
</protein>
<name>A0A645AVP3_9ZZZZ</name>
<comment type="caution">
    <text evidence="2">The sequence shown here is derived from an EMBL/GenBank/DDBJ whole genome shotgun (WGS) entry which is preliminary data.</text>
</comment>
<dbReference type="AlphaFoldDB" id="A0A645AVP3"/>
<proteinExistence type="predicted"/>
<organism evidence="2">
    <name type="scientific">bioreactor metagenome</name>
    <dbReference type="NCBI Taxonomy" id="1076179"/>
    <lineage>
        <taxon>unclassified sequences</taxon>
        <taxon>metagenomes</taxon>
        <taxon>ecological metagenomes</taxon>
    </lineage>
</organism>
<dbReference type="EMBL" id="VSSQ01015731">
    <property type="protein sequence ID" value="MPM56381.1"/>
    <property type="molecule type" value="Genomic_DNA"/>
</dbReference>
<evidence type="ECO:0000313" key="2">
    <source>
        <dbReference type="EMBL" id="MPM56381.1"/>
    </source>
</evidence>
<accession>A0A645AVP3</accession>
<gene>
    <name evidence="2" type="ORF">SDC9_103183</name>
</gene>
<evidence type="ECO:0000256" key="1">
    <source>
        <dbReference type="SAM" id="MobiDB-lite"/>
    </source>
</evidence>
<sequence>MSRALDGRKLFGWFERRQLTLAEHVEKRHDDQREQFRYRNARHRAHCAVLQPFRHPQMRQIKADGEFASLLGKLAHSCAHHLLQSLQVPAESAHDGDDQKRRRHHAVRHGRAFTDGGSRQKIRP</sequence>